<sequence length="1011" mass="118185">MNNNFINIQLIVELLKPKLIDVLVAKCDRQEFEILKNDLIKASICTSQEKDEYLVKCKLKHSIARNNCVSKQGFMTKYRLLLSMAQQDKFDFINIAEHAKNIYINSDKLEEPVLTMFKEYDYLLNEDKSLSFEQIKSVYLTLGYLKNPSLTNRESIVKVFAQIEINLSEKIEDKILNNLGKEFAQSELQDQLNAVLNQRIKDVEGQTNEIMLRKSAFYQQIFKLANEKDNDKTKKVTIVLTYCNGGLGAGECQQLDSASRELLKKCDCDANDEHNAFEQIIFKLSKYQYDMLVISLKLNDQTIDQNEQKCLQTKLKDLVDILNVKSNSQMINALKIYANKLEENKLNEERRKKLSKFCLLGKESDFLKEAIKLHKDVEAANWKKLVNDVLMSSLSEQFVVNTFVLGLLIFYKSSRKTNNEDFVYNLIDLVDIEQSLNQNKYNELLDYLEKLRLIPKKYTIKLIERIEFKLKCLTDDVIDLANKLSQSNGLVDKNAQFVLSVTADLSQSIGLVTKQYLTYLTSFHKTLNNYKIQLSELENARSSDQCIIDKLRDQFIDSIDLVFIDYFRNKDAQLTDETNFEKIFNSIKESSHEQTLSQFIHYLNIRLNLKIETGQVKALDRILIESELRNWPRNKLNSFMIEQALQMLAKSYMIDLVQKTQSIQSQIESKQHQLNTLLIKLVDIYKIKNIQNLEAILNEMVNLADSKESASDIELYLIEKVNSIGFEGLDNEQRQQLAHQSEIDQLTKLWINTINKYIYSEPSGHKNLIEQKAKLHNLMRAKCYKVNNYSAFIDRPQYSIKLVNLSEETNFVVDKCQMLFDDICLSQTNKISAYYQLINSNLEKIELDLFTLEEFEIKNKLNDVMCFELDQELKEIRSRREQVIQQICQNVHQLKNEQVRLLDRKSLNEFNSKFEQDFNKILMTCDQDSLISKKLRSVYTYVSSEKHRHTFKAYIYLNYRAVFDDTKVFRLTSDYLNKIGEFVLADWHSLSIKSDFINLQLSTQDFDCLDL</sequence>
<evidence type="ECO:0000313" key="3">
    <source>
        <dbReference type="Proteomes" id="UP000276133"/>
    </source>
</evidence>
<proteinExistence type="predicted"/>
<feature type="coiled-coil region" evidence="1">
    <location>
        <begin position="690"/>
        <end position="749"/>
    </location>
</feature>
<gene>
    <name evidence="2" type="ORF">BpHYR1_045092</name>
</gene>
<evidence type="ECO:0000256" key="1">
    <source>
        <dbReference type="SAM" id="Coils"/>
    </source>
</evidence>
<feature type="non-terminal residue" evidence="2">
    <location>
        <position position="1011"/>
    </location>
</feature>
<name>A0A3M7T0I6_BRAPC</name>
<feature type="coiled-coil region" evidence="1">
    <location>
        <begin position="520"/>
        <end position="554"/>
    </location>
</feature>
<dbReference type="Proteomes" id="UP000276133">
    <property type="component" value="Unassembled WGS sequence"/>
</dbReference>
<keyword evidence="3" id="KW-1185">Reference proteome</keyword>
<comment type="caution">
    <text evidence="2">The sequence shown here is derived from an EMBL/GenBank/DDBJ whole genome shotgun (WGS) entry which is preliminary data.</text>
</comment>
<reference evidence="2 3" key="1">
    <citation type="journal article" date="2018" name="Sci. Rep.">
        <title>Genomic signatures of local adaptation to the degree of environmental predictability in rotifers.</title>
        <authorList>
            <person name="Franch-Gras L."/>
            <person name="Hahn C."/>
            <person name="Garcia-Roger E.M."/>
            <person name="Carmona M.J."/>
            <person name="Serra M."/>
            <person name="Gomez A."/>
        </authorList>
    </citation>
    <scope>NUCLEOTIDE SEQUENCE [LARGE SCALE GENOMIC DNA]</scope>
    <source>
        <strain evidence="2">HYR1</strain>
    </source>
</reference>
<organism evidence="2 3">
    <name type="scientific">Brachionus plicatilis</name>
    <name type="common">Marine rotifer</name>
    <name type="synonym">Brachionus muelleri</name>
    <dbReference type="NCBI Taxonomy" id="10195"/>
    <lineage>
        <taxon>Eukaryota</taxon>
        <taxon>Metazoa</taxon>
        <taxon>Spiralia</taxon>
        <taxon>Gnathifera</taxon>
        <taxon>Rotifera</taxon>
        <taxon>Eurotatoria</taxon>
        <taxon>Monogononta</taxon>
        <taxon>Pseudotrocha</taxon>
        <taxon>Ploima</taxon>
        <taxon>Brachionidae</taxon>
        <taxon>Brachionus</taxon>
    </lineage>
</organism>
<accession>A0A3M7T0I6</accession>
<dbReference type="EMBL" id="REGN01000499">
    <property type="protein sequence ID" value="RNA41465.1"/>
    <property type="molecule type" value="Genomic_DNA"/>
</dbReference>
<dbReference type="AlphaFoldDB" id="A0A3M7T0I6"/>
<protein>
    <submittedName>
        <fullName evidence="2">Uncharacterized protein</fullName>
    </submittedName>
</protein>
<evidence type="ECO:0000313" key="2">
    <source>
        <dbReference type="EMBL" id="RNA41465.1"/>
    </source>
</evidence>
<keyword evidence="1" id="KW-0175">Coiled coil</keyword>